<dbReference type="EMBL" id="FOFR01000005">
    <property type="protein sequence ID" value="SEQ77717.1"/>
    <property type="molecule type" value="Genomic_DNA"/>
</dbReference>
<keyword evidence="5 16" id="KW-0808">Transferase</keyword>
<organism evidence="16 17">
    <name type="scientific">Lentzea xinjiangensis</name>
    <dbReference type="NCBI Taxonomy" id="402600"/>
    <lineage>
        <taxon>Bacteria</taxon>
        <taxon>Bacillati</taxon>
        <taxon>Actinomycetota</taxon>
        <taxon>Actinomycetes</taxon>
        <taxon>Pseudonocardiales</taxon>
        <taxon>Pseudonocardiaceae</taxon>
        <taxon>Lentzea</taxon>
    </lineage>
</organism>
<dbReference type="SUPFAM" id="SSF55048">
    <property type="entry name" value="Probable ACP-binding domain of malonyl-CoA ACP transacylase"/>
    <property type="match status" value="4"/>
</dbReference>
<dbReference type="CDD" id="cd08952">
    <property type="entry name" value="KR_1_SDR_x"/>
    <property type="match status" value="1"/>
</dbReference>
<dbReference type="SUPFAM" id="SSF51735">
    <property type="entry name" value="NAD(P)-binding Rossmann-fold domains"/>
    <property type="match status" value="9"/>
</dbReference>
<dbReference type="Pfam" id="PF21089">
    <property type="entry name" value="PKS_DH_N"/>
    <property type="match status" value="3"/>
</dbReference>
<protein>
    <submittedName>
        <fullName evidence="16">Acyl transferase domain-containing protein</fullName>
    </submittedName>
</protein>
<dbReference type="NCBIfam" id="NF045894">
    <property type="entry name" value="PKS_plus_SDR"/>
    <property type="match status" value="1"/>
</dbReference>
<dbReference type="Pfam" id="PF14765">
    <property type="entry name" value="PS-DH"/>
    <property type="match status" value="2"/>
</dbReference>
<dbReference type="SUPFAM" id="SSF52151">
    <property type="entry name" value="FabD/lysophospholipase-like"/>
    <property type="match status" value="4"/>
</dbReference>
<dbReference type="PANTHER" id="PTHR43775">
    <property type="entry name" value="FATTY ACID SYNTHASE"/>
    <property type="match status" value="1"/>
</dbReference>
<dbReference type="InterPro" id="IPR032821">
    <property type="entry name" value="PKS_assoc"/>
</dbReference>
<comment type="pathway">
    <text evidence="2">Antibiotic biosynthesis.</text>
</comment>
<reference evidence="17" key="1">
    <citation type="submission" date="2016-10" db="EMBL/GenBank/DDBJ databases">
        <authorList>
            <person name="Varghese N."/>
            <person name="Submissions S."/>
        </authorList>
    </citation>
    <scope>NUCLEOTIDE SEQUENCE [LARGE SCALE GENOMIC DNA]</scope>
    <source>
        <strain evidence="17">CGMCC 4.3525</strain>
    </source>
</reference>
<feature type="domain" description="Carrier" evidence="13">
    <location>
        <begin position="3018"/>
        <end position="3093"/>
    </location>
</feature>
<keyword evidence="3" id="KW-0596">Phosphopantetheine</keyword>
<dbReference type="Gene3D" id="3.40.47.10">
    <property type="match status" value="4"/>
</dbReference>
<dbReference type="Pfam" id="PF02801">
    <property type="entry name" value="Ketoacyl-synt_C"/>
    <property type="match status" value="4"/>
</dbReference>
<dbReference type="InterPro" id="IPR016035">
    <property type="entry name" value="Acyl_Trfase/lysoPLipase"/>
</dbReference>
<evidence type="ECO:0000256" key="1">
    <source>
        <dbReference type="ARBA" id="ARBA00001957"/>
    </source>
</evidence>
<comment type="cofactor">
    <cofactor evidence="1">
        <name>pantetheine 4'-phosphate</name>
        <dbReference type="ChEBI" id="CHEBI:47942"/>
    </cofactor>
</comment>
<sequence length="6670" mass="695070">MSTSSEKVVEALRAAMKEAERLRKQNRQLVAAATEPIAIIGMACRYPGGVSSPEDLWELVSSGRDAITGFPADRGWDVDALLGGGADERGHSVSVQGGFLDGIADFDPAFFGISPREAVTMDPQQRLLLEVSWEALERSGIDPASLRGSRTGVFIGTNGQDYEHLLIRGLDDATGDVGTGIAASAESGRISYALGLEGPTLTVDTACSSSLVALHLAVHSLRAGECSLALAGGVNVMCTPGSLVEFSRQGGLARDGRCKAFSDDADGTGWSEGVGVLALARLSDALALGYPVLAVVRGSAVNSDGASNGFTAPNGRAQQRVIRAALDRAGLAPSDVDVVEAHGTGTPLGDPIEARSLLAAYGQDRPAPLLLGSVKSNIGHTQAAAGVAGVIKMVQAMRHGVVPATLHVSRPSTHVDWSAGSVQLATSAVSWPASGRAPRAAVSSFGVSGTNAHVILEGATPTPVSVDNSAPVDNSADVDLAEPESSASRGTLGVGTSDSPRGAQAESIPWLVSAKSEASLAAQVERVCALDGDPVDIGFSLATTRALFEHRAVLLDGVEIASGLARRTEAALLFSGQGAQRVGMGKGLHEAFPVFREAFDEALSHLPAGLRDIMWGDEEALNRTGATQPALFAFEVALYRLLESFGVTAARVAGHSIGEIAAAHVAGVFSLEDAAKLVTARARLMEELPPGGVMIALQATEDEVVPRLTAGVSIAAVNSPDSLVVAGAEAEVRAVIKRFEGRKTTQLAVSHAFHSPLMDPVLAEFREAIGGITFRSPTIPMTGDVANPEYWVRHVRDTVRFHDAVTALGDRTLLEVGPDGVLSALTGAIPAQRRDRDERTAFITALARLHVAGVAVDWTPFYAGGERVDVPTYAFQRDRYWPSVSVSAGDATGLGLAPADHPLLGAAMTVAGSGELILTGTLSRTSWLADHVVFPTAGVLELAFRAADLTGHDRVEELTQTTPLVLPDSGAVQVQFQVGRDGVFRFHSRRGDRDWVEHAHGVFGDGVPAPARDTEWPPRGATVVDLDGFYDETPYGEAFQGLRAAWRRGHEVFAEVALPVDAKGFGVHPALLDAATHAAAFLGLDGVPARWRGVSLHASAAEVVRVTLSAVDGEIALNAVDVAGDPVVSAERVRFEPLGEQAAAPGTDSLFRLDWVPVTPGPVTPGPGDATVVHIRGDQSPESAHALAAEALRTLQEATGKLIFVTRGAVTGDDVAAAAVWGLVRSAQNEDPGRFLLADLDDAPESEALLPGLGALIDAGETQVVVRAGEVRAGRLARAATTTGDWDLDGTVLITGGTGGLGAVLARHLARRGQRRLLLVSRRGPDAPGAADLRDELTALGTDVEVKACDVTDRAAVADLLGGVRLTAVVHAAGVLDDGVLGSLTPERLSKVMRPKVDAAWHLHELAGDALLVLYSSVSGVMGAAGQGNYAAANAVLDALATHRHGLGLPALSLAWGAWDTGMTSTLDSADLRRMPLLTVEQGLALFDAAVGSGEPVLVPLAPGGVARGHVPAILRGLVRTGRRTAAREVVAGGLLAKLVAQPTGERVRTIAGVVRAEAAKVIGYPNADTVAPDKEFRALGFDSLTAIELRNALAAATGLTLPATLIFDYPTPLVLAEHLLAELTGEGADLDVVAQGGPDAPGADDPIVIVGMACRFPGGVSTPEDLWRLLADGTDAIGGFPSDRGWEQDALAAGGTAEGGFLYGATEFDPAFFGISPREALAMDPQQRQLLEVAWEAVERAGINAATLRGSKTGVFVGTNGQDYTNLVLRARGDIEGHASTGLAAAVISGRLSYTFGFEGPALTIDTACSSSLVALHLAAQSLRSGESALALVGGVTVMSTPMNFAGFNAQGGLAADARCRAFSDDADGTGWAEGVGVLVVERQSDALRHGHTVLAVVRGSAVNSDGASNGLTAPNGPAQQRVIRQALANAGLSAADVDAVEAHGTGTRLGDPIEAQALLATYGRDRAGAPLYLGAIKSNLGHTQAAAGVAGVIKMVLAFQHGLLPRTLHVTSPSTHVDWSAGSVELLTSATPWPAVDRPARAGVSSFGLSGTNAHVILEAASPSAVPVVNSSPVDNSADTDLVDEDSSVSRGTLGVGTSDSPRGAQAESIPLVVSAKSAAALDAQVERIRAVEADALDIGYSLLHRRVLFEHRAVLVDGEVLARGEASGKTLALLFSGQGSQRLGMGRELYEAFPVFAHALDEVLTHLPGVREVMWGDDAEALNRTEHTQPALFAVEVALYRLVESFGIVPRLVTGHSIGEIAAAHVAGAFSLEDAAKLVKARAELMQALPVGGVMIALQATEAEVAPHLTPGVSIAAINAADSLVIAGSADEVRAVASRFDGRRTKQLAVSHAFHSPLMEPMLDDFRRAIEGITFTAPAIPVVTTGDVTDPEHWVRHVRDTVRFADNAGKLREQGANAFLEIGPDGVLAALVDGAVPLLRKDRGEGKAFLAALARLHVGGVDVDWSSFYRGGRGIDLPTYPFQHERFWPEVATGAVAADPADAAFWTAVEQQDVASLAATLDLDGETLAAVLPALSAWRGKRKAQSTVESWLHAESWQPVAGLTAKPGRWLVIGAADPVLVRALGDVTEVIPEQTGREHLAQKLAEHAQVPFDGVVSLLALDGGELAPITATTAVIQALGDAGVLAPLWVLTRGAVSTGRADAVSAPWQAGVWGLGRVAALEHPNRWGGLVDLPAELDERAAQRCAAVLASDEDQAAIRAAGVFGRRIRVAPATSQEWQPTGTVVITGGTGALGRHVARDLVARGAEKVVLLSRRGPDAPGAAEIAAEPGVEVVKCDAADRAELAAALTPDVTAVVHAAGVLDDGVLDGLTPERFADVFRAKVTSAFLLDELTRDRHLDAFVLFSSVAGAIGNPGQANYAAANAVLDAIAARRHAHGLPATSIAWGAWAGDGMAGQERVTRTIKSVGASTLDPRLAVAAMRGVVAETAPTALIADLHHPQLLGALLSLRPSPVLAELPGAREVLDDLAAARRDSESAAAELRRSLRELPAAERVEPVLELVRTRAAGVLGHSGKEAVASDKAFRDIGFDSLTAVELRNQLTEITGLALPAGLVFDYPSPRALAEHLLASLLGEAAETEDAAVVRTTDDIAIVGMACHFPNGVDSPEDLWRLLVAGEDAMSDFPADRGWDLASLRTSTTRGGFLTGVADFDPAFFGISPREALAMDPQQRLLLETSWEAVERAGVDPSSLRGSRTGVFIGTNGQDYQHVVMASNEDLEGHAGTGLAASVISGRISYVLGLEGPAVTVDTACSSALVALHLAAQSLRAGECSLALAGGVTVMATPTSFSGFSRQGGLAPDGLCKAFSDSADGTGWSEGVGVLVVERLSDAVAAGHPVLAVVRGSAFNSDGASNGLTAPNGPAQQRVIRQALASGGLSPSDVDAVEAHGTGTVLGDPIEAQALLTVYGQDRAHPLRLGSVKSNLGHTQAAAGVAGVIKMVLAFQHGLLPRTLHVTQPSSHVDWSAGAVSLLTENTAWPPVDRPWRAGVSSFGISGTNAHVILEAASPCAISVDNSAPVDNSLVVDLADQDSSASRGTLGVGTSDSPRGAQAESIPIVVSAKSAAALRRQVERIGALEAAPVDIAYSLVRSRALFEHRAVLVDGAEVAAGVAGEHVLAVLFSGQGSQRLGMGKELYARFPQFADAFDDVLAHLDPGLKSVVWGDDEEALNQTGNAQPALFAFQTALYRLLQAFGIKPAHLAGHSIGEIAAAHVAGVLSLQDAAKLVRARASLMQALPRNGAMVAVQASEEEVTRHLTGTVSIAAVNGPTSVVIAGDENDVLAVAGRFEKTKRLKVSHAFHSPLMEPMLAGFREAIGDIAFRQPRIPISTTGDVTDPEYWVGHVRDAVRFADNVARIPATRFLEAGPDGVLSALVDGAVPALRKDRTETAALATALGRLHVDGITVDWTPWLTGGRLISLPTYPFDHERFWPKAAVGGRAGDPAAHGLTSGGHPLLSAAISVAGADEFVLSGRISLATHPWLADHVVGGAVLFPGTGFLDFAIRAGDLVGCDRVDGLTIVVPLVLPDRDAVAVQVRVGPPDDHGRRPVGIHSRQHSGEWVQHAGGTLAAGPHQTQLDTGEWPPATATPLDLEGFYDTLAEGGLAYGPVFRGLRQAWRHGDEVLVEVALPESADDAATFGVHPALLDAALHAITFVDGAGQGLPFEWNGVSLHAIGPSRLRVRLKPAGGDAVEVTAADVEGAPVLSVKSLVVRTPSAGPAGNPVHDSLFRVDWVPVPVGEATGIDARVVEISGDATTVHETTRQVLEILQNAEERVVFVTRGAAAIGDEPVTDLAAAAAWGLVRSAQAENPGRFLLVDLDEHSELTPGMLLTEESQLVVRHGTVHAGRLARLQTGPALVPPPATPWRLDTTAKGSLDNLVLAPWTPEPLRGKQVRVAVRAAGLNFRDVLNALGMYPGEAGSFGAEAAGVVTEVGPDVEHLQVGDAVFGMLFGGMGPVGVIEEPYLTRLPAGWTFEQGASVPLVFLTAYYALVELGAVRPGEKVLVHAGAGGVGMAAIQLAKHLGAEVFATASEGKWDVLRGLGLDDDHIGNSRDTSFARRFPRVDVVLNALTGEFIDASLGLLGEGGRFLEMGKTDLRENVPGVFYRPFDLGEAHPDHIQRMLVALMDLFGRNVLEPLPIRSWDVRRARDAFRFMSRAQHIGKIVLTVPAGWDPDGTVVITGGTGGLGAELARHLVARGVRKLLLLSRRGPDAPGAEELRRLDADVTIAACDVADRDALAEVLDGHDVTAVVHTAGVLDDGVIASMTPERLEKVLRPKADAAWNLHTLVPDVHFVLYSSVSGVLGTAGQGNYAAGNAFLDALAQHRRSLGLPAVSLAWGAWTSEVGMTGQMDAAALERLEKSSMPPISLEHGLALFDAAIGADEPLVVPARIVTGAAAATAVVPPLLRNLLRGGRRTAARTQGTLALEGLRDVRPAERVRTLVDLVRGEAAAVLGHAAADAIDAGREFRQLGFDSLTSVELRNRLGTATGLTLPATLVFDYPTPQALAEHLLAELFGGRTDVEDSVRVSDEAVAIVGIACRFPGGVSTPEELWELVLGGRDAITGFPSDRGWDENLVGDGAGQSVTGQGGFIDGIADFDPAFFGISPREAVSMDPHQRLVLETSWEALERTGIDPLTLRGSRTGVYVGASGQDYAHLVLASEQALEGYSGTGTSPSVIAGRVSYALGLEGPSMTIDTACSSALVALHLAVQALRNGECSLALAGGVQVMSAPGAFREFSLQDGLARDGRCKPFSDNADGTAWSEGIGVLVVERLSDALANGHDVLAVVRGSAVNQDGASNGLTAPNGPSQQRVIRQALASAGLKFADVDAVEAHGTGTTLGDPIEAQALLATYGQDRSEPLLLGSIKSNIGHTQAAAGVAGVIKMVMALRHGLLPRTINFTAPSSHVDWTAGAVRLLQENTPWPATERPRRAGVSSFGISGTNAHVILEAAPAVPELSDPGETIGVGTSRPPKGAPLVFSAKSPASLRAQIDRVAAVEADPFDVGFTLLTRSRFEHRAVLLDGVEIARGQAGRPRLAVLFSGQGSQRLGMGKELYERFPAFRTALDEVLEHVGVREVMWGDDAEALDRTGNAQRALFAVEVALFRLAEAFGVEPDHVGGHSVGEIAAAHVAGVLSLEDAAKLVNARATLMQALPAGGAMIAVEAAEEEVTTTDSVSIAAVNGPRSLVLAGEEHAVQRLADGFAEQGRKTKRLPVSHAFHSPLMEPMLDDFRAVVTALDFAAPRIPLVSTVTGRLAGAEVTEPEYWVRHVRETVRFADAVTTLEAAGTGAFLEIGPDGVLSALVGDAVPALRKDRDETTAWLTALARLHVAGTDVDWAPAFEGTGAKRVTLPTYAFDHDRYWPTPLARPADATGLGLGPADHPLLGAAMTVAGEDAVVFTNRLTAAFPETAFAEIAFRAADQVGCGTVEHLVVTGPLTPGDLQVWVGAPDGGKRALTVYSRHGDEPFTKIATGTLAEGEHHAGFTVTEWPPKGATAIGEQIWQSGDAVYAEVALPEDVPDARFYGVHPALLDAATRIVEDTGVPVEWHGVSLHAVGAGTLRVRLRDGGFAAVDTTGAPVVSAREVVFGAPLTAQRHQDSLFRLDWVPAPETRPAADVREVRFAGDTVEEAYEFAARALELVQRSEDRLAFVTSGLAGATVEGLVRTAQSENPGRFLLVDTDGSAPLPTGLLDAGETWARVRDGQVRVARLARVTGTAEPAAWDPDGTVLITGGTGGLGAELARHLVAERGVRRLLLLSRRGGDAPEAVALQAELAAHGATATFAACDVADLDAVRKAVEGVKLTAVVHTAGVLDDGTIGSLTPQRLATVFRPKVDGAWNLHEATKEQDLDAFVLYSSVSGVLGSAGQGNYAAANAFLDALAEHRRARGLVATSLAWGPWEQTGGMTARLRDGAMDRIGRTGMPPLTVRQGMALFDDATSRDDAVLVPARIGTGRPTGPVAAVLRGLVRGGKRTAGTGAESTPDLAATLAALPEEERPKYLTDLVRGHAAGVLGHSSPAAIDTGKQFRDLGFDSLTAVELRNSLAAATGLKLPAGLVFDHPTPAELAAHLAGELLGGDDTAASVTGELDRLEAALAATPAEDLARDGVAARLRALLARYGGSQPDEDAVSDRINSATVDDVFAFIDNELGRRTER</sequence>
<dbReference type="InterPro" id="IPR013154">
    <property type="entry name" value="ADH-like_N"/>
</dbReference>
<dbReference type="PROSITE" id="PS00606">
    <property type="entry name" value="KS3_1"/>
    <property type="match status" value="4"/>
</dbReference>
<dbReference type="SMART" id="SM01294">
    <property type="entry name" value="PKS_PP_betabranch"/>
    <property type="match status" value="4"/>
</dbReference>
<evidence type="ECO:0000256" key="2">
    <source>
        <dbReference type="ARBA" id="ARBA00004792"/>
    </source>
</evidence>
<dbReference type="PROSITE" id="PS52004">
    <property type="entry name" value="KS3_2"/>
    <property type="match status" value="4"/>
</dbReference>
<dbReference type="FunFam" id="3.40.47.10:FF:000019">
    <property type="entry name" value="Polyketide synthase type I"/>
    <property type="match status" value="4"/>
</dbReference>
<dbReference type="InterPro" id="IPR041618">
    <property type="entry name" value="PKS_DE"/>
</dbReference>
<feature type="domain" description="PKS/mFAS DH" evidence="15">
    <location>
        <begin position="3971"/>
        <end position="4272"/>
    </location>
</feature>
<dbReference type="InterPro" id="IPR049552">
    <property type="entry name" value="PKS_DH_N"/>
</dbReference>
<dbReference type="GO" id="GO:0008270">
    <property type="term" value="F:zinc ion binding"/>
    <property type="evidence" value="ECO:0007669"/>
    <property type="project" value="InterPro"/>
</dbReference>
<dbReference type="InterPro" id="IPR013968">
    <property type="entry name" value="PKS_KR"/>
</dbReference>
<dbReference type="PROSITE" id="PS50075">
    <property type="entry name" value="CARRIER"/>
    <property type="match status" value="4"/>
</dbReference>
<feature type="compositionally biased region" description="Polar residues" evidence="12">
    <location>
        <begin position="462"/>
        <end position="472"/>
    </location>
</feature>
<dbReference type="RefSeq" id="WP_177221100.1">
    <property type="nucleotide sequence ID" value="NZ_FOFR01000005.1"/>
</dbReference>
<feature type="region of interest" description="N-terminal hotdog fold" evidence="10">
    <location>
        <begin position="3971"/>
        <end position="4092"/>
    </location>
</feature>
<dbReference type="SMART" id="SM00826">
    <property type="entry name" value="PKS_DH"/>
    <property type="match status" value="3"/>
</dbReference>
<dbReference type="InterPro" id="IPR057326">
    <property type="entry name" value="KR_dom"/>
</dbReference>
<dbReference type="InterPro" id="IPR014043">
    <property type="entry name" value="Acyl_transferase_dom"/>
</dbReference>
<dbReference type="Gene3D" id="3.40.50.720">
    <property type="entry name" value="NAD(P)-binding Rossmann-like Domain"/>
    <property type="match status" value="6"/>
</dbReference>
<keyword evidence="6" id="KW-0677">Repeat</keyword>
<dbReference type="GO" id="GO:0033068">
    <property type="term" value="P:macrolide biosynthetic process"/>
    <property type="evidence" value="ECO:0007669"/>
    <property type="project" value="UniProtKB-ARBA"/>
</dbReference>
<feature type="domain" description="Ketosynthase family 3 (KS3)" evidence="14">
    <location>
        <begin position="34"/>
        <end position="458"/>
    </location>
</feature>
<dbReference type="Pfam" id="PF08990">
    <property type="entry name" value="Docking"/>
    <property type="match status" value="1"/>
</dbReference>
<dbReference type="Gene3D" id="3.90.180.10">
    <property type="entry name" value="Medium-chain alcohol dehydrogenases, catalytic domain"/>
    <property type="match status" value="1"/>
</dbReference>
<evidence type="ECO:0000313" key="16">
    <source>
        <dbReference type="EMBL" id="SEQ77717.1"/>
    </source>
</evidence>
<keyword evidence="8" id="KW-0511">Multifunctional enzyme</keyword>
<feature type="domain" description="Ketosynthase family 3 (KS3)" evidence="14">
    <location>
        <begin position="3109"/>
        <end position="3524"/>
    </location>
</feature>
<dbReference type="PROSITE" id="PS52019">
    <property type="entry name" value="PKS_MFAS_DH"/>
    <property type="match status" value="2"/>
</dbReference>
<dbReference type="InterPro" id="IPR014031">
    <property type="entry name" value="Ketoacyl_synth_C"/>
</dbReference>
<evidence type="ECO:0000256" key="10">
    <source>
        <dbReference type="PROSITE-ProRule" id="PRU01363"/>
    </source>
</evidence>
<dbReference type="CDD" id="cd05195">
    <property type="entry name" value="enoyl_red"/>
    <property type="match status" value="1"/>
</dbReference>
<evidence type="ECO:0000259" key="13">
    <source>
        <dbReference type="PROSITE" id="PS50075"/>
    </source>
</evidence>
<dbReference type="Gene3D" id="3.40.366.10">
    <property type="entry name" value="Malonyl-Coenzyme A Acyl Carrier Protein, domain 2"/>
    <property type="match status" value="4"/>
</dbReference>
<feature type="coiled-coil region" evidence="11">
    <location>
        <begin position="5"/>
        <end position="32"/>
    </location>
</feature>
<dbReference type="PANTHER" id="PTHR43775:SF51">
    <property type="entry name" value="INACTIVE PHENOLPHTHIOCEROL SYNTHESIS POLYKETIDE SYNTHASE TYPE I PKS1-RELATED"/>
    <property type="match status" value="1"/>
</dbReference>
<evidence type="ECO:0000256" key="11">
    <source>
        <dbReference type="SAM" id="Coils"/>
    </source>
</evidence>
<dbReference type="Pfam" id="PF08659">
    <property type="entry name" value="KR"/>
    <property type="match status" value="4"/>
</dbReference>
<dbReference type="InterPro" id="IPR036291">
    <property type="entry name" value="NAD(P)-bd_dom_sf"/>
</dbReference>
<dbReference type="Proteomes" id="UP000199352">
    <property type="component" value="Unassembled WGS sequence"/>
</dbReference>
<keyword evidence="9" id="KW-0012">Acyltransferase</keyword>
<keyword evidence="17" id="KW-1185">Reference proteome</keyword>
<dbReference type="InterPro" id="IPR055123">
    <property type="entry name" value="SpnB-like_Rossmann"/>
</dbReference>
<feature type="active site" description="Proton acceptor; for dehydratase activity" evidence="10">
    <location>
        <position position="4003"/>
    </location>
</feature>
<dbReference type="InterPro" id="IPR015083">
    <property type="entry name" value="NorB/c/GfsB-D-like_docking"/>
</dbReference>
<dbReference type="InterPro" id="IPR036736">
    <property type="entry name" value="ACP-like_sf"/>
</dbReference>
<dbReference type="Gene3D" id="3.30.70.250">
    <property type="entry name" value="Malonyl-CoA ACP transacylase, ACP-binding"/>
    <property type="match status" value="1"/>
</dbReference>
<dbReference type="Gene3D" id="3.10.129.110">
    <property type="entry name" value="Polyketide synthase dehydratase"/>
    <property type="match status" value="3"/>
</dbReference>
<dbReference type="InterPro" id="IPR042104">
    <property type="entry name" value="PKS_dehydratase_sf"/>
</dbReference>
<dbReference type="Pfam" id="PF22953">
    <property type="entry name" value="SpnB_Rossmann"/>
    <property type="match status" value="2"/>
</dbReference>
<evidence type="ECO:0000256" key="5">
    <source>
        <dbReference type="ARBA" id="ARBA00022679"/>
    </source>
</evidence>
<dbReference type="InterPro" id="IPR018201">
    <property type="entry name" value="Ketoacyl_synth_AS"/>
</dbReference>
<proteinExistence type="predicted"/>
<gene>
    <name evidence="16" type="ORF">SAMN05216188_10564</name>
</gene>
<keyword evidence="4" id="KW-0597">Phosphoprotein</keyword>
<dbReference type="SUPFAM" id="SSF47336">
    <property type="entry name" value="ACP-like"/>
    <property type="match status" value="4"/>
</dbReference>
<dbReference type="Pfam" id="PF18369">
    <property type="entry name" value="PKS_DE"/>
    <property type="match status" value="1"/>
</dbReference>
<feature type="active site" description="Proton donor; for dehydratase activity" evidence="10">
    <location>
        <position position="1073"/>
    </location>
</feature>
<accession>A0A1H9IT73</accession>
<evidence type="ECO:0000256" key="4">
    <source>
        <dbReference type="ARBA" id="ARBA00022553"/>
    </source>
</evidence>
<dbReference type="GO" id="GO:0004315">
    <property type="term" value="F:3-oxoacyl-[acyl-carrier-protein] synthase activity"/>
    <property type="evidence" value="ECO:0007669"/>
    <property type="project" value="InterPro"/>
</dbReference>
<dbReference type="Pfam" id="PF00698">
    <property type="entry name" value="Acyl_transf_1"/>
    <property type="match status" value="4"/>
</dbReference>
<feature type="region of interest" description="Disordered" evidence="12">
    <location>
        <begin position="461"/>
        <end position="502"/>
    </location>
</feature>
<dbReference type="InterPro" id="IPR020843">
    <property type="entry name" value="ER"/>
</dbReference>
<dbReference type="Pfam" id="PF00109">
    <property type="entry name" value="ketoacyl-synt"/>
    <property type="match status" value="4"/>
</dbReference>
<keyword evidence="7" id="KW-0045">Antibiotic biosynthesis</keyword>
<feature type="domain" description="Ketosynthase family 3 (KS3)" evidence="14">
    <location>
        <begin position="1645"/>
        <end position="2062"/>
    </location>
</feature>
<dbReference type="Gene3D" id="3.30.70.3290">
    <property type="match status" value="4"/>
</dbReference>
<feature type="active site" description="Proton donor; for dehydratase activity" evidence="10">
    <location>
        <position position="4164"/>
    </location>
</feature>
<evidence type="ECO:0000259" key="14">
    <source>
        <dbReference type="PROSITE" id="PS52004"/>
    </source>
</evidence>
<name>A0A1H9IT73_9PSEU</name>
<evidence type="ECO:0000256" key="7">
    <source>
        <dbReference type="ARBA" id="ARBA00023194"/>
    </source>
</evidence>
<dbReference type="STRING" id="402600.SAMN05216188_10564"/>
<dbReference type="SMART" id="SM00829">
    <property type="entry name" value="PKS_ER"/>
    <property type="match status" value="1"/>
</dbReference>
<evidence type="ECO:0000313" key="17">
    <source>
        <dbReference type="Proteomes" id="UP000199352"/>
    </source>
</evidence>
<dbReference type="PROSITE" id="PS01162">
    <property type="entry name" value="QOR_ZETA_CRYSTAL"/>
    <property type="match status" value="1"/>
</dbReference>
<dbReference type="GO" id="GO:0004312">
    <property type="term" value="F:fatty acid synthase activity"/>
    <property type="evidence" value="ECO:0007669"/>
    <property type="project" value="TreeGrafter"/>
</dbReference>
<evidence type="ECO:0000256" key="3">
    <source>
        <dbReference type="ARBA" id="ARBA00022450"/>
    </source>
</evidence>
<dbReference type="InterPro" id="IPR002364">
    <property type="entry name" value="Quin_OxRdtase/zeta-crystal_CS"/>
</dbReference>
<dbReference type="GO" id="GO:0006633">
    <property type="term" value="P:fatty acid biosynthetic process"/>
    <property type="evidence" value="ECO:0007669"/>
    <property type="project" value="InterPro"/>
</dbReference>
<feature type="compositionally biased region" description="Polar residues" evidence="12">
    <location>
        <begin position="485"/>
        <end position="499"/>
    </location>
</feature>
<feature type="compositionally biased region" description="Low complexity" evidence="12">
    <location>
        <begin position="2070"/>
        <end position="2081"/>
    </location>
</feature>
<feature type="active site" description="Proton acceptor; for dehydratase activity" evidence="10">
    <location>
        <position position="931"/>
    </location>
</feature>
<dbReference type="InterPro" id="IPR006162">
    <property type="entry name" value="Ppantetheine_attach_site"/>
</dbReference>
<dbReference type="SUPFAM" id="SSF50129">
    <property type="entry name" value="GroES-like"/>
    <property type="match status" value="1"/>
</dbReference>
<dbReference type="SMART" id="SM00825">
    <property type="entry name" value="PKS_KS"/>
    <property type="match status" value="4"/>
</dbReference>
<evidence type="ECO:0000256" key="8">
    <source>
        <dbReference type="ARBA" id="ARBA00023268"/>
    </source>
</evidence>
<dbReference type="GO" id="GO:0016491">
    <property type="term" value="F:oxidoreductase activity"/>
    <property type="evidence" value="ECO:0007669"/>
    <property type="project" value="InterPro"/>
</dbReference>
<dbReference type="InterPro" id="IPR020806">
    <property type="entry name" value="PKS_PP-bd"/>
</dbReference>
<evidence type="ECO:0000256" key="9">
    <source>
        <dbReference type="ARBA" id="ARBA00023315"/>
    </source>
</evidence>
<dbReference type="SMART" id="SM00823">
    <property type="entry name" value="PKS_PP"/>
    <property type="match status" value="4"/>
</dbReference>
<feature type="region of interest" description="N-terminal hotdog fold" evidence="10">
    <location>
        <begin position="901"/>
        <end position="1010"/>
    </location>
</feature>
<dbReference type="GO" id="GO:0031177">
    <property type="term" value="F:phosphopantetheine binding"/>
    <property type="evidence" value="ECO:0007669"/>
    <property type="project" value="InterPro"/>
</dbReference>
<dbReference type="InterPro" id="IPR020807">
    <property type="entry name" value="PKS_DH"/>
</dbReference>
<feature type="domain" description="Carrier" evidence="13">
    <location>
        <begin position="4957"/>
        <end position="5032"/>
    </location>
</feature>
<dbReference type="InterPro" id="IPR049551">
    <property type="entry name" value="PKS_DH_C"/>
</dbReference>
<feature type="region of interest" description="C-terminal hotdog fold" evidence="10">
    <location>
        <begin position="4104"/>
        <end position="4272"/>
    </location>
</feature>
<dbReference type="InterPro" id="IPR020841">
    <property type="entry name" value="PKS_Beta-ketoAc_synthase_dom"/>
</dbReference>
<dbReference type="Pfam" id="PF13602">
    <property type="entry name" value="ADH_zinc_N_2"/>
    <property type="match status" value="1"/>
</dbReference>
<feature type="domain" description="Ketosynthase family 3 (KS3)" evidence="14">
    <location>
        <begin position="5047"/>
        <end position="5467"/>
    </location>
</feature>
<dbReference type="InterPro" id="IPR016039">
    <property type="entry name" value="Thiolase-like"/>
</dbReference>
<dbReference type="InterPro" id="IPR014030">
    <property type="entry name" value="Ketoacyl_synth_N"/>
</dbReference>
<dbReference type="SUPFAM" id="SSF53901">
    <property type="entry name" value="Thiolase-like"/>
    <property type="match status" value="4"/>
</dbReference>
<feature type="domain" description="Carrier" evidence="13">
    <location>
        <begin position="1546"/>
        <end position="1624"/>
    </location>
</feature>
<dbReference type="Pfam" id="PF00550">
    <property type="entry name" value="PP-binding"/>
    <property type="match status" value="4"/>
</dbReference>
<dbReference type="InterPro" id="IPR011032">
    <property type="entry name" value="GroES-like_sf"/>
</dbReference>
<feature type="domain" description="PKS/mFAS DH" evidence="15">
    <location>
        <begin position="901"/>
        <end position="1144"/>
    </location>
</feature>
<dbReference type="CDD" id="cd00833">
    <property type="entry name" value="PKS"/>
    <property type="match status" value="4"/>
</dbReference>
<dbReference type="Pfam" id="PF08240">
    <property type="entry name" value="ADH_N"/>
    <property type="match status" value="1"/>
</dbReference>
<dbReference type="InterPro" id="IPR050091">
    <property type="entry name" value="PKS_NRPS_Biosynth_Enz"/>
</dbReference>
<evidence type="ECO:0000256" key="6">
    <source>
        <dbReference type="ARBA" id="ARBA00022737"/>
    </source>
</evidence>
<feature type="region of interest" description="C-terminal hotdog fold" evidence="10">
    <location>
        <begin position="1021"/>
        <end position="1144"/>
    </location>
</feature>
<dbReference type="Gene3D" id="1.10.1200.10">
    <property type="entry name" value="ACP-like"/>
    <property type="match status" value="4"/>
</dbReference>
<dbReference type="InterPro" id="IPR016036">
    <property type="entry name" value="Malonyl_transacylase_ACP-bd"/>
</dbReference>
<dbReference type="Pfam" id="PF16197">
    <property type="entry name" value="KAsynt_C_assoc"/>
    <property type="match status" value="2"/>
</dbReference>
<evidence type="ECO:0000256" key="12">
    <source>
        <dbReference type="SAM" id="MobiDB-lite"/>
    </source>
</evidence>
<dbReference type="InterPro" id="IPR001227">
    <property type="entry name" value="Ac_transferase_dom_sf"/>
</dbReference>
<dbReference type="InterPro" id="IPR049900">
    <property type="entry name" value="PKS_mFAS_DH"/>
</dbReference>
<dbReference type="Gene3D" id="1.10.287.1960">
    <property type="match status" value="1"/>
</dbReference>
<feature type="region of interest" description="Disordered" evidence="12">
    <location>
        <begin position="2070"/>
        <end position="2106"/>
    </location>
</feature>
<dbReference type="SMART" id="SM00822">
    <property type="entry name" value="PKS_KR"/>
    <property type="match status" value="4"/>
</dbReference>
<dbReference type="SMART" id="SM00827">
    <property type="entry name" value="PKS_AT"/>
    <property type="match status" value="4"/>
</dbReference>
<dbReference type="CDD" id="cd08956">
    <property type="entry name" value="KR_3_FAS_SDR_x"/>
    <property type="match status" value="3"/>
</dbReference>
<dbReference type="InterPro" id="IPR009081">
    <property type="entry name" value="PP-bd_ACP"/>
</dbReference>
<keyword evidence="11" id="KW-0175">Coiled coil</keyword>
<evidence type="ECO:0000259" key="15">
    <source>
        <dbReference type="PROSITE" id="PS52019"/>
    </source>
</evidence>
<dbReference type="FunFam" id="1.10.1200.10:FF:000007">
    <property type="entry name" value="Probable polyketide synthase pks17"/>
    <property type="match status" value="4"/>
</dbReference>
<feature type="domain" description="Carrier" evidence="13">
    <location>
        <begin position="6514"/>
        <end position="6589"/>
    </location>
</feature>
<dbReference type="PROSITE" id="PS00012">
    <property type="entry name" value="PHOSPHOPANTETHEINE"/>
    <property type="match status" value="4"/>
</dbReference>
<dbReference type="Gene3D" id="6.10.140.1830">
    <property type="match status" value="1"/>
</dbReference>